<proteinExistence type="inferred from homology"/>
<organism evidence="15 16">
    <name type="scientific">Phaedon cochleariae</name>
    <name type="common">Mustard beetle</name>
    <dbReference type="NCBI Taxonomy" id="80249"/>
    <lineage>
        <taxon>Eukaryota</taxon>
        <taxon>Metazoa</taxon>
        <taxon>Ecdysozoa</taxon>
        <taxon>Arthropoda</taxon>
        <taxon>Hexapoda</taxon>
        <taxon>Insecta</taxon>
        <taxon>Pterygota</taxon>
        <taxon>Neoptera</taxon>
        <taxon>Endopterygota</taxon>
        <taxon>Coleoptera</taxon>
        <taxon>Polyphaga</taxon>
        <taxon>Cucujiformia</taxon>
        <taxon>Chrysomeloidea</taxon>
        <taxon>Chrysomelidae</taxon>
        <taxon>Chrysomelinae</taxon>
        <taxon>Chrysomelini</taxon>
        <taxon>Phaedon</taxon>
    </lineage>
</organism>
<sequence length="392" mass="44405">MELKCKIQNYEWGKKGSKSKVAILYGNVNEKFVIDEDVPYAELWMGTHVNAPSQIKDTEENLSSYIKNNPSSLGLEVTRIFKNELPFLFKVLSVNKALSIQAHPSKTHAEELHSKFPDIYKDPNHKPELAIALTPFEALCGFRPISEIREFCANIPELASITKCSEECDNVEFLKKAFRAVLICEKQQITTTIDGLISRLKTLAHERREHFLAELVERLNSQFPYDNGILMVYFLNYLKLKPSEAIYLGANEPHAYLSGDCIENMACSDNVVRAGLTPKFVDVDTLCSMLIYKGEKPIDKLFKPHNEDDFTKIYKPPVKDFAVAEIRVPTSARNYQTIKRKSASIFIVINGKAKLKEGELKPGMSLFLSADQELAIIEISEDILIYQAFANV</sequence>
<comment type="pathway">
    <text evidence="2 12">Nucleotide-sugar biosynthesis; GDP-alpha-D-mannose biosynthesis; alpha-D-mannose 1-phosphate from D-fructose 6-phosphate: step 1/2.</text>
</comment>
<dbReference type="OrthoDB" id="6605218at2759"/>
<dbReference type="InterPro" id="IPR014710">
    <property type="entry name" value="RmlC-like_jellyroll"/>
</dbReference>
<dbReference type="Pfam" id="PF20512">
    <property type="entry name" value="PMI_typeI_hel"/>
    <property type="match status" value="1"/>
</dbReference>
<dbReference type="PIRSF" id="PIRSF001480">
    <property type="entry name" value="Mannose-6-phosphate_isomerase"/>
    <property type="match status" value="1"/>
</dbReference>
<dbReference type="EC" id="5.3.1.8" evidence="4"/>
<dbReference type="PRINTS" id="PR00714">
    <property type="entry name" value="MAN6PISMRASE"/>
</dbReference>
<dbReference type="InterPro" id="IPR046457">
    <property type="entry name" value="PMI_typeI_cat"/>
</dbReference>
<dbReference type="InterPro" id="IPR018050">
    <property type="entry name" value="Pmannose_isomerase-type1_CS"/>
</dbReference>
<feature type="binding site" evidence="11">
    <location>
        <position position="103"/>
    </location>
    <ligand>
        <name>Zn(2+)</name>
        <dbReference type="ChEBI" id="CHEBI:29105"/>
    </ligand>
</feature>
<dbReference type="Gene3D" id="2.60.120.10">
    <property type="entry name" value="Jelly Rolls"/>
    <property type="match status" value="2"/>
</dbReference>
<keyword evidence="16" id="KW-1185">Reference proteome</keyword>
<evidence type="ECO:0000256" key="5">
    <source>
        <dbReference type="ARBA" id="ARBA00022723"/>
    </source>
</evidence>
<keyword evidence="5 11" id="KW-0479">Metal-binding</keyword>
<evidence type="ECO:0000259" key="14">
    <source>
        <dbReference type="Pfam" id="PF20512"/>
    </source>
</evidence>
<comment type="similarity">
    <text evidence="3">Belongs to the mannose-6-phosphate isomerase type 1 family.</text>
</comment>
<evidence type="ECO:0000313" key="15">
    <source>
        <dbReference type="EMBL" id="CAH1155756.1"/>
    </source>
</evidence>
<comment type="cofactor">
    <cofactor evidence="11">
        <name>Zn(2+)</name>
        <dbReference type="ChEBI" id="CHEBI:29105"/>
    </cofactor>
    <text evidence="11">Binds 1 zinc ion per subunit.</text>
</comment>
<evidence type="ECO:0000256" key="6">
    <source>
        <dbReference type="ARBA" id="ARBA00022833"/>
    </source>
</evidence>
<evidence type="ECO:0000256" key="2">
    <source>
        <dbReference type="ARBA" id="ARBA00004666"/>
    </source>
</evidence>
<evidence type="ECO:0000259" key="13">
    <source>
        <dbReference type="Pfam" id="PF20511"/>
    </source>
</evidence>
<dbReference type="NCBIfam" id="TIGR00218">
    <property type="entry name" value="manA"/>
    <property type="match status" value="1"/>
</dbReference>
<keyword evidence="6 11" id="KW-0862">Zinc</keyword>
<evidence type="ECO:0000256" key="4">
    <source>
        <dbReference type="ARBA" id="ARBA00011956"/>
    </source>
</evidence>
<gene>
    <name evidence="15" type="ORF">PHAECO_LOCUS6454</name>
</gene>
<dbReference type="CDD" id="cd07011">
    <property type="entry name" value="cupin_PMI_type_I_N"/>
    <property type="match status" value="1"/>
</dbReference>
<dbReference type="GO" id="GO:0008270">
    <property type="term" value="F:zinc ion binding"/>
    <property type="evidence" value="ECO:0007669"/>
    <property type="project" value="InterPro"/>
</dbReference>
<evidence type="ECO:0000256" key="1">
    <source>
        <dbReference type="ARBA" id="ARBA00000757"/>
    </source>
</evidence>
<dbReference type="InterPro" id="IPR016305">
    <property type="entry name" value="Mannose-6-P_Isomerase"/>
</dbReference>
<name>A0A9P0DRW8_PHACE</name>
<evidence type="ECO:0000256" key="8">
    <source>
        <dbReference type="ARBA" id="ARBA00029741"/>
    </source>
</evidence>
<dbReference type="GO" id="GO:0004476">
    <property type="term" value="F:mannose-6-phosphate isomerase activity"/>
    <property type="evidence" value="ECO:0007669"/>
    <property type="project" value="UniProtKB-EC"/>
</dbReference>
<reference evidence="15" key="2">
    <citation type="submission" date="2022-10" db="EMBL/GenBank/DDBJ databases">
        <authorList>
            <consortium name="ENA_rothamsted_submissions"/>
            <consortium name="culmorum"/>
            <person name="King R."/>
        </authorList>
    </citation>
    <scope>NUCLEOTIDE SEQUENCE</scope>
</reference>
<dbReference type="EMBL" id="OU896708">
    <property type="protein sequence ID" value="CAH1155756.1"/>
    <property type="molecule type" value="Genomic_DNA"/>
</dbReference>
<dbReference type="InterPro" id="IPR046458">
    <property type="entry name" value="PMI_typeI_hel"/>
</dbReference>
<protein>
    <recommendedName>
        <fullName evidence="4">mannose-6-phosphate isomerase</fullName>
        <ecNumber evidence="4">5.3.1.8</ecNumber>
    </recommendedName>
    <alternativeName>
        <fullName evidence="8">Phosphohexomutase</fullName>
    </alternativeName>
    <alternativeName>
        <fullName evidence="9">Phosphomannose isomerase</fullName>
    </alternativeName>
</protein>
<evidence type="ECO:0000256" key="11">
    <source>
        <dbReference type="PIRSR" id="PIRSR001480-2"/>
    </source>
</evidence>
<dbReference type="Proteomes" id="UP001153737">
    <property type="component" value="Chromosome 2"/>
</dbReference>
<dbReference type="InterPro" id="IPR011051">
    <property type="entry name" value="RmlC_Cupin_sf"/>
</dbReference>
<evidence type="ECO:0000256" key="7">
    <source>
        <dbReference type="ARBA" id="ARBA00023235"/>
    </source>
</evidence>
<dbReference type="PANTHER" id="PTHR10309">
    <property type="entry name" value="MANNOSE-6-PHOSPHATE ISOMERASE"/>
    <property type="match status" value="1"/>
</dbReference>
<dbReference type="SUPFAM" id="SSF51182">
    <property type="entry name" value="RmlC-like cupins"/>
    <property type="match status" value="1"/>
</dbReference>
<accession>A0A9P0DRW8</accession>
<dbReference type="Gene3D" id="1.10.441.10">
    <property type="entry name" value="Phosphomannose Isomerase, domain 2"/>
    <property type="match status" value="1"/>
</dbReference>
<feature type="binding site" evidence="11">
    <location>
        <position position="101"/>
    </location>
    <ligand>
        <name>Zn(2+)</name>
        <dbReference type="ChEBI" id="CHEBI:29105"/>
    </ligand>
</feature>
<dbReference type="Pfam" id="PF20511">
    <property type="entry name" value="PMI_typeI_cat"/>
    <property type="match status" value="1"/>
</dbReference>
<dbReference type="PROSITE" id="PS00965">
    <property type="entry name" value="PMI_I_1"/>
    <property type="match status" value="1"/>
</dbReference>
<feature type="active site" evidence="10">
    <location>
        <position position="273"/>
    </location>
</feature>
<dbReference type="InterPro" id="IPR001250">
    <property type="entry name" value="Man6P_Isoase-1"/>
</dbReference>
<evidence type="ECO:0000256" key="3">
    <source>
        <dbReference type="ARBA" id="ARBA00010772"/>
    </source>
</evidence>
<dbReference type="FunFam" id="2.60.120.10:FF:000044">
    <property type="entry name" value="Mannose-6-phosphate isomerase"/>
    <property type="match status" value="1"/>
</dbReference>
<feature type="domain" description="Phosphomannose isomerase type I catalytic" evidence="13">
    <location>
        <begin position="2"/>
        <end position="144"/>
    </location>
</feature>
<dbReference type="AlphaFoldDB" id="A0A9P0DRW8"/>
<evidence type="ECO:0000256" key="9">
    <source>
        <dbReference type="ARBA" id="ARBA00030762"/>
    </source>
</evidence>
<comment type="catalytic activity">
    <reaction evidence="1">
        <text>D-mannose 6-phosphate = D-fructose 6-phosphate</text>
        <dbReference type="Rhea" id="RHEA:12356"/>
        <dbReference type="ChEBI" id="CHEBI:58735"/>
        <dbReference type="ChEBI" id="CHEBI:61527"/>
        <dbReference type="EC" id="5.3.1.8"/>
    </reaction>
</comment>
<keyword evidence="7" id="KW-0413">Isomerase</keyword>
<evidence type="ECO:0000313" key="16">
    <source>
        <dbReference type="Proteomes" id="UP001153737"/>
    </source>
</evidence>
<reference evidence="15" key="1">
    <citation type="submission" date="2022-01" db="EMBL/GenBank/DDBJ databases">
        <authorList>
            <person name="King R."/>
        </authorList>
    </citation>
    <scope>NUCLEOTIDE SEQUENCE</scope>
</reference>
<dbReference type="GO" id="GO:0009298">
    <property type="term" value="P:GDP-mannose biosynthetic process"/>
    <property type="evidence" value="ECO:0007669"/>
    <property type="project" value="InterPro"/>
</dbReference>
<evidence type="ECO:0000256" key="10">
    <source>
        <dbReference type="PIRSR" id="PIRSR001480-1"/>
    </source>
</evidence>
<dbReference type="GO" id="GO:0005829">
    <property type="term" value="C:cytosol"/>
    <property type="evidence" value="ECO:0007669"/>
    <property type="project" value="TreeGrafter"/>
</dbReference>
<feature type="binding site" evidence="11">
    <location>
        <position position="254"/>
    </location>
    <ligand>
        <name>Zn(2+)</name>
        <dbReference type="ChEBI" id="CHEBI:29105"/>
    </ligand>
</feature>
<dbReference type="GO" id="GO:0005975">
    <property type="term" value="P:carbohydrate metabolic process"/>
    <property type="evidence" value="ECO:0007669"/>
    <property type="project" value="InterPro"/>
</dbReference>
<dbReference type="PROSITE" id="PS00966">
    <property type="entry name" value="PMI_I_2"/>
    <property type="match status" value="1"/>
</dbReference>
<dbReference type="PANTHER" id="PTHR10309:SF0">
    <property type="entry name" value="MANNOSE-6-PHOSPHATE ISOMERASE"/>
    <property type="match status" value="1"/>
</dbReference>
<feature type="domain" description="Phosphomannose isomerase type I helical insertion" evidence="14">
    <location>
        <begin position="163"/>
        <end position="235"/>
    </location>
</feature>
<evidence type="ECO:0000256" key="12">
    <source>
        <dbReference type="RuleBase" id="RU004248"/>
    </source>
</evidence>
<feature type="binding site" evidence="11">
    <location>
        <position position="128"/>
    </location>
    <ligand>
        <name>Zn(2+)</name>
        <dbReference type="ChEBI" id="CHEBI:29105"/>
    </ligand>
</feature>